<organism evidence="4 5">
    <name type="scientific">Gracilibacillus xinjiangensis</name>
    <dbReference type="NCBI Taxonomy" id="1193282"/>
    <lineage>
        <taxon>Bacteria</taxon>
        <taxon>Bacillati</taxon>
        <taxon>Bacillota</taxon>
        <taxon>Bacilli</taxon>
        <taxon>Bacillales</taxon>
        <taxon>Bacillaceae</taxon>
        <taxon>Gracilibacillus</taxon>
    </lineage>
</organism>
<reference evidence="5" key="1">
    <citation type="journal article" date="2019" name="Int. J. Syst. Evol. Microbiol.">
        <title>The Global Catalogue of Microorganisms (GCM) 10K type strain sequencing project: providing services to taxonomists for standard genome sequencing and annotation.</title>
        <authorList>
            <consortium name="The Broad Institute Genomics Platform"/>
            <consortium name="The Broad Institute Genome Sequencing Center for Infectious Disease"/>
            <person name="Wu L."/>
            <person name="Ma J."/>
        </authorList>
    </citation>
    <scope>NUCLEOTIDE SEQUENCE [LARGE SCALE GENOMIC DNA]</scope>
    <source>
        <strain evidence="5">CCUG 37865</strain>
    </source>
</reference>
<dbReference type="Pfam" id="PF01774">
    <property type="entry name" value="UreD"/>
    <property type="match status" value="1"/>
</dbReference>
<comment type="subcellular location">
    <subcellularLocation>
        <location evidence="3">Cytoplasm</location>
    </subcellularLocation>
</comment>
<dbReference type="RefSeq" id="WP_390249005.1">
    <property type="nucleotide sequence ID" value="NZ_JBHSDT010000002.1"/>
</dbReference>
<dbReference type="Proteomes" id="UP001595882">
    <property type="component" value="Unassembled WGS sequence"/>
</dbReference>
<evidence type="ECO:0000256" key="3">
    <source>
        <dbReference type="HAMAP-Rule" id="MF_01384"/>
    </source>
</evidence>
<dbReference type="HAMAP" id="MF_01384">
    <property type="entry name" value="UreD"/>
    <property type="match status" value="1"/>
</dbReference>
<gene>
    <name evidence="3" type="primary">ureD</name>
    <name evidence="4" type="ORF">ACFOY7_02330</name>
</gene>
<dbReference type="PANTHER" id="PTHR33643">
    <property type="entry name" value="UREASE ACCESSORY PROTEIN D"/>
    <property type="match status" value="1"/>
</dbReference>
<comment type="similarity">
    <text evidence="1 3">Belongs to the UreD family.</text>
</comment>
<keyword evidence="2 3" id="KW-0143">Chaperone</keyword>
<evidence type="ECO:0000256" key="1">
    <source>
        <dbReference type="ARBA" id="ARBA00007177"/>
    </source>
</evidence>
<sequence length="266" mass="30813">MNLVKKEKMDGRLDLTFTYKNNKTIIKDVFQKAPLKASRGLYVEDESRLTMYIMESSGGLVAGDTNTFSFELEEGANVIIHPQAATKVYPTLDNETSRQSIEITLAKDTNLTWQREEVIPFDDAIFESRTTIQMDQKASLWWEEILYPGREKRGESFTFQKYQTIFEVWREDNCLIYDPLIFRPAEQNLSAITVMENYHFIASLWVVNPDKPYSITHIQAILTATQDHQVSITSICQDGFLIRWLSNHLSQIKKDMDQLKEALAPR</sequence>
<comment type="caution">
    <text evidence="4">The sequence shown here is derived from an EMBL/GenBank/DDBJ whole genome shotgun (WGS) entry which is preliminary data.</text>
</comment>
<evidence type="ECO:0000313" key="5">
    <source>
        <dbReference type="Proteomes" id="UP001595882"/>
    </source>
</evidence>
<keyword evidence="5" id="KW-1185">Reference proteome</keyword>
<evidence type="ECO:0000256" key="2">
    <source>
        <dbReference type="ARBA" id="ARBA00023186"/>
    </source>
</evidence>
<dbReference type="PANTHER" id="PTHR33643:SF1">
    <property type="entry name" value="UREASE ACCESSORY PROTEIN D"/>
    <property type="match status" value="1"/>
</dbReference>
<name>A0ABV8WSP8_9BACI</name>
<proteinExistence type="inferred from homology"/>
<protein>
    <recommendedName>
        <fullName evidence="3">Urease accessory protein UreD</fullName>
    </recommendedName>
</protein>
<comment type="function">
    <text evidence="3">Required for maturation of urease via the functional incorporation of the urease nickel metallocenter.</text>
</comment>
<keyword evidence="3" id="KW-0963">Cytoplasm</keyword>
<dbReference type="EMBL" id="JBHSDT010000002">
    <property type="protein sequence ID" value="MFC4401933.1"/>
    <property type="molecule type" value="Genomic_DNA"/>
</dbReference>
<evidence type="ECO:0000313" key="4">
    <source>
        <dbReference type="EMBL" id="MFC4401933.1"/>
    </source>
</evidence>
<comment type="subunit">
    <text evidence="3">UreD, UreF and UreG form a complex that acts as a GTP-hydrolysis-dependent molecular chaperone, activating the urease apoprotein by helping to assemble the nickel containing metallocenter of UreC. The UreE protein probably delivers the nickel.</text>
</comment>
<accession>A0ABV8WSP8</accession>
<keyword evidence="3" id="KW-0996">Nickel insertion</keyword>
<dbReference type="InterPro" id="IPR002669">
    <property type="entry name" value="UreD"/>
</dbReference>